<organism evidence="1 2">
    <name type="scientific">Cylindrospermopsis raciborskii CS-505</name>
    <dbReference type="NCBI Taxonomy" id="533240"/>
    <lineage>
        <taxon>Bacteria</taxon>
        <taxon>Bacillati</taxon>
        <taxon>Cyanobacteriota</taxon>
        <taxon>Cyanophyceae</taxon>
        <taxon>Nostocales</taxon>
        <taxon>Aphanizomenonaceae</taxon>
        <taxon>Cylindrospermopsis</taxon>
    </lineage>
</organism>
<name>A0A853MBY5_9CYAN</name>
<evidence type="ECO:0000313" key="2">
    <source>
        <dbReference type="Proteomes" id="UP000093903"/>
    </source>
</evidence>
<evidence type="ECO:0000313" key="1">
    <source>
        <dbReference type="EMBL" id="OBU76369.1"/>
    </source>
</evidence>
<comment type="caution">
    <text evidence="1">The sequence shown here is derived from an EMBL/GenBank/DDBJ whole genome shotgun (WGS) entry which is preliminary data.</text>
</comment>
<dbReference type="AlphaFoldDB" id="A0A853MBY5"/>
<protein>
    <submittedName>
        <fullName evidence="1">Uncharacterized protein</fullName>
    </submittedName>
</protein>
<proteinExistence type="predicted"/>
<dbReference type="EMBL" id="LYXA01000001">
    <property type="protein sequence ID" value="OBU76369.1"/>
    <property type="molecule type" value="Genomic_DNA"/>
</dbReference>
<dbReference type="Proteomes" id="UP000093903">
    <property type="component" value="Unassembled WGS sequence"/>
</dbReference>
<sequence length="86" mass="9869">MLPSLLSRHVICIFGNTSVVDIFATKFARTGKKNSSDYEVVKEILTELELIVDSYEQPIDRPGEYQEQKKYVLAPVLWTINRKVPV</sequence>
<reference evidence="1 2" key="1">
    <citation type="submission" date="2016-05" db="EMBL/GenBank/DDBJ databases">
        <title>First complete genome of the cyanobacterium Cylindrospermopsis raciborskii CS505, containing a circular chromosome and a single extrachromosomal element.</title>
        <authorList>
            <person name="Fuentes J."/>
            <person name="Tamames J."/>
            <person name="Allen E."/>
            <person name="Plominski A."/>
            <person name="Vasquez M."/>
        </authorList>
    </citation>
    <scope>NUCLEOTIDE SEQUENCE [LARGE SCALE GENOMIC DNA]</scope>
    <source>
        <strain evidence="1 2">CS505</strain>
    </source>
</reference>
<gene>
    <name evidence="1" type="ORF">A9P98_08585</name>
</gene>
<accession>A0A853MBY5</accession>